<evidence type="ECO:0000313" key="1">
    <source>
        <dbReference type="EMBL" id="KAG9395351.1"/>
    </source>
</evidence>
<accession>A0A8J6E3A2</accession>
<dbReference type="AlphaFoldDB" id="A0A8J6E3A2"/>
<protein>
    <submittedName>
        <fullName evidence="1">Uncharacterized protein</fullName>
    </submittedName>
</protein>
<dbReference type="EMBL" id="JAHDYR010000012">
    <property type="protein sequence ID" value="KAG9395351.1"/>
    <property type="molecule type" value="Genomic_DNA"/>
</dbReference>
<comment type="caution">
    <text evidence="1">The sequence shown here is derived from an EMBL/GenBank/DDBJ whole genome shotgun (WGS) entry which is preliminary data.</text>
</comment>
<sequence length="126" mass="13763">MAHDKVKRFTFNDCIEQAQSTKSGVTIKRQHRVVQSKGISTLTTSHVAEIGKRKSIAQTLYTKKANKAVIDAAVTWVAKDDVSFAALESPAFKAFIKTAASLEHRPSLEWATPNHTRMATAPAPTA</sequence>
<proteinExistence type="predicted"/>
<gene>
    <name evidence="1" type="ORF">J8273_0593</name>
</gene>
<name>A0A8J6E3A2_9EUKA</name>
<evidence type="ECO:0000313" key="2">
    <source>
        <dbReference type="Proteomes" id="UP000717585"/>
    </source>
</evidence>
<dbReference type="Proteomes" id="UP000717585">
    <property type="component" value="Unassembled WGS sequence"/>
</dbReference>
<reference evidence="1" key="1">
    <citation type="submission" date="2021-05" db="EMBL/GenBank/DDBJ databases">
        <title>A free-living protist that lacks canonical eukaryotic 1 DNA replication and segregation systems.</title>
        <authorList>
            <person name="Salas-Leiva D.E."/>
            <person name="Tromer E.C."/>
            <person name="Curtis B.A."/>
            <person name="Jerlstrom-Hultqvist J."/>
            <person name="Kolisko M."/>
            <person name="Yi Z."/>
            <person name="Salas-Leiva J.S."/>
            <person name="Gallot-Lavallee L."/>
            <person name="Kops G.J.P.L."/>
            <person name="Archibald J.M."/>
            <person name="Simpson A.G.B."/>
            <person name="Roger A.J."/>
        </authorList>
    </citation>
    <scope>NUCLEOTIDE SEQUENCE</scope>
    <source>
        <strain evidence="1">BICM</strain>
    </source>
</reference>
<organism evidence="1 2">
    <name type="scientific">Carpediemonas membranifera</name>
    <dbReference type="NCBI Taxonomy" id="201153"/>
    <lineage>
        <taxon>Eukaryota</taxon>
        <taxon>Metamonada</taxon>
        <taxon>Carpediemonas-like organisms</taxon>
        <taxon>Carpediemonas</taxon>
    </lineage>
</organism>
<keyword evidence="2" id="KW-1185">Reference proteome</keyword>